<dbReference type="Gene3D" id="2.170.270.10">
    <property type="entry name" value="SET domain"/>
    <property type="match status" value="1"/>
</dbReference>
<feature type="region of interest" description="Disordered" evidence="8">
    <location>
        <begin position="789"/>
        <end position="953"/>
    </location>
</feature>
<dbReference type="PANTHER" id="PTHR46223">
    <property type="entry name" value="HISTONE-LYSINE N-METHYLTRANSFERASE SUV39H"/>
    <property type="match status" value="1"/>
</dbReference>
<reference evidence="10" key="1">
    <citation type="submission" date="2023-10" db="EMBL/GenBank/DDBJ databases">
        <title>Genome assembly of Pristionchus species.</title>
        <authorList>
            <person name="Yoshida K."/>
            <person name="Sommer R.J."/>
        </authorList>
    </citation>
    <scope>NUCLEOTIDE SEQUENCE</scope>
    <source>
        <strain evidence="10">RS5133</strain>
    </source>
</reference>
<comment type="subcellular location">
    <subcellularLocation>
        <location evidence="1">Chromosome</location>
    </subcellularLocation>
</comment>
<dbReference type="InterPro" id="IPR046341">
    <property type="entry name" value="SET_dom_sf"/>
</dbReference>
<evidence type="ECO:0000313" key="10">
    <source>
        <dbReference type="EMBL" id="GMT22911.1"/>
    </source>
</evidence>
<feature type="compositionally biased region" description="Low complexity" evidence="8">
    <location>
        <begin position="26"/>
        <end position="42"/>
    </location>
</feature>
<protein>
    <recommendedName>
        <fullName evidence="9">SET domain-containing protein</fullName>
    </recommendedName>
</protein>
<feature type="compositionally biased region" description="Basic residues" evidence="8">
    <location>
        <begin position="873"/>
        <end position="882"/>
    </location>
</feature>
<feature type="compositionally biased region" description="Low complexity" evidence="8">
    <location>
        <begin position="83"/>
        <end position="114"/>
    </location>
</feature>
<organism evidence="10 11">
    <name type="scientific">Pristionchus fissidentatus</name>
    <dbReference type="NCBI Taxonomy" id="1538716"/>
    <lineage>
        <taxon>Eukaryota</taxon>
        <taxon>Metazoa</taxon>
        <taxon>Ecdysozoa</taxon>
        <taxon>Nematoda</taxon>
        <taxon>Chromadorea</taxon>
        <taxon>Rhabditida</taxon>
        <taxon>Rhabditina</taxon>
        <taxon>Diplogasteromorpha</taxon>
        <taxon>Diplogasteroidea</taxon>
        <taxon>Neodiplogasteridae</taxon>
        <taxon>Pristionchus</taxon>
    </lineage>
</organism>
<feature type="compositionally biased region" description="Basic and acidic residues" evidence="8">
    <location>
        <begin position="748"/>
        <end position="761"/>
    </location>
</feature>
<dbReference type="PANTHER" id="PTHR46223:SF3">
    <property type="entry name" value="HISTONE-LYSINE N-METHYLTRANSFERASE SET-23"/>
    <property type="match status" value="1"/>
</dbReference>
<evidence type="ECO:0000256" key="6">
    <source>
        <dbReference type="ARBA" id="ARBA00022723"/>
    </source>
</evidence>
<accession>A0AAV5VWK1</accession>
<dbReference type="EMBL" id="BTSY01000004">
    <property type="protein sequence ID" value="GMT22911.1"/>
    <property type="molecule type" value="Genomic_DNA"/>
</dbReference>
<keyword evidence="11" id="KW-1185">Reference proteome</keyword>
<dbReference type="GO" id="GO:0005694">
    <property type="term" value="C:chromosome"/>
    <property type="evidence" value="ECO:0007669"/>
    <property type="project" value="UniProtKB-SubCell"/>
</dbReference>
<feature type="compositionally biased region" description="Basic and acidic residues" evidence="8">
    <location>
        <begin position="827"/>
        <end position="847"/>
    </location>
</feature>
<comment type="caution">
    <text evidence="10">The sequence shown here is derived from an EMBL/GenBank/DDBJ whole genome shotgun (WGS) entry which is preliminary data.</text>
</comment>
<feature type="compositionally biased region" description="Basic and acidic residues" evidence="8">
    <location>
        <begin position="125"/>
        <end position="139"/>
    </location>
</feature>
<evidence type="ECO:0000256" key="5">
    <source>
        <dbReference type="ARBA" id="ARBA00022691"/>
    </source>
</evidence>
<dbReference type="GO" id="GO:0008168">
    <property type="term" value="F:methyltransferase activity"/>
    <property type="evidence" value="ECO:0007669"/>
    <property type="project" value="UniProtKB-KW"/>
</dbReference>
<keyword evidence="5" id="KW-0949">S-adenosyl-L-methionine</keyword>
<evidence type="ECO:0000256" key="1">
    <source>
        <dbReference type="ARBA" id="ARBA00004286"/>
    </source>
</evidence>
<dbReference type="SUPFAM" id="SSF82199">
    <property type="entry name" value="SET domain"/>
    <property type="match status" value="1"/>
</dbReference>
<feature type="compositionally biased region" description="Acidic residues" evidence="8">
    <location>
        <begin position="906"/>
        <end position="915"/>
    </location>
</feature>
<name>A0AAV5VWK1_9BILA</name>
<dbReference type="SMART" id="SM00317">
    <property type="entry name" value="SET"/>
    <property type="match status" value="1"/>
</dbReference>
<evidence type="ECO:0000256" key="8">
    <source>
        <dbReference type="SAM" id="MobiDB-lite"/>
    </source>
</evidence>
<evidence type="ECO:0000256" key="2">
    <source>
        <dbReference type="ARBA" id="ARBA00022454"/>
    </source>
</evidence>
<evidence type="ECO:0000256" key="7">
    <source>
        <dbReference type="ARBA" id="ARBA00022833"/>
    </source>
</evidence>
<evidence type="ECO:0000313" key="11">
    <source>
        <dbReference type="Proteomes" id="UP001432322"/>
    </source>
</evidence>
<feature type="region of interest" description="Disordered" evidence="8">
    <location>
        <begin position="748"/>
        <end position="772"/>
    </location>
</feature>
<keyword evidence="2" id="KW-0158">Chromosome</keyword>
<evidence type="ECO:0000259" key="9">
    <source>
        <dbReference type="PROSITE" id="PS50280"/>
    </source>
</evidence>
<dbReference type="InterPro" id="IPR001214">
    <property type="entry name" value="SET_dom"/>
</dbReference>
<proteinExistence type="predicted"/>
<feature type="domain" description="SET" evidence="9">
    <location>
        <begin position="581"/>
        <end position="704"/>
    </location>
</feature>
<feature type="region of interest" description="Disordered" evidence="8">
    <location>
        <begin position="1"/>
        <end position="183"/>
    </location>
</feature>
<feature type="compositionally biased region" description="Low complexity" evidence="8">
    <location>
        <begin position="51"/>
        <end position="61"/>
    </location>
</feature>
<dbReference type="PROSITE" id="PS50280">
    <property type="entry name" value="SET"/>
    <property type="match status" value="1"/>
</dbReference>
<gene>
    <name evidence="10" type="ORF">PFISCL1PPCAC_14208</name>
</gene>
<dbReference type="Pfam" id="PF00856">
    <property type="entry name" value="SET"/>
    <property type="match status" value="1"/>
</dbReference>
<evidence type="ECO:0000256" key="3">
    <source>
        <dbReference type="ARBA" id="ARBA00022603"/>
    </source>
</evidence>
<feature type="compositionally biased region" description="Basic and acidic residues" evidence="8">
    <location>
        <begin position="861"/>
        <end position="871"/>
    </location>
</feature>
<dbReference type="GO" id="GO:0032259">
    <property type="term" value="P:methylation"/>
    <property type="evidence" value="ECO:0007669"/>
    <property type="project" value="UniProtKB-KW"/>
</dbReference>
<keyword evidence="3" id="KW-0489">Methyltransferase</keyword>
<dbReference type="Proteomes" id="UP001432322">
    <property type="component" value="Unassembled WGS sequence"/>
</dbReference>
<dbReference type="AlphaFoldDB" id="A0AAV5VWK1"/>
<sequence>GPIPKKTQTAAVGVARRGDAVDESATDATATPAAAAAAAAPQIDPPPPTTPTSAASDTTAARDVKRRHPGVLACRSRGDGVDDAAPAADAAHAASNETRSATGAATAAASANNAVEDDDVILLNDETKQPNDEKTEGVKRIPKQKRRTMKVEVVDLTDDPETNHTPAPTKKRRGGKTSARVPKNKKVKVEPSDLWSDIDDQPTTSTAPIILKKKNKRPRLTRKEKLASARMSEWGKAVADQKERLLNVDESADELVPIFSITEKGSKLKTWKQINDFCETNRQYNDLLRKAYPDAVKPIWELLPDSGIDEEVYTKSDEGAAYWDKIADATGETSFPTDYIVCGSPRGCGNGKESIFILIKYKGYAVPCWEPYGLNKDVDTVYEFDKRNRLLDLIEFRLKQEVGGRRNFERLYGQRYLMYEKGAGKGGYVKNERALYKNRLRALEWRWNFVNHLEGLPPVYIEDWTNKPPSDEEIRALEFLVRMQPSKKVQRMLKKAGKQAGHIECGSSCKSCHHSNTSNIKIKCCGAMKMIGEDKETGRPRFVGEKNVGPRSNFFMHYECTEECDCDSTKCKNRLLQNGRQVITVVFRDVTKGWVLRTVAELRPFDFIGVYSGEVDVGSSAGKEAQAYDFEMSSGRIVKGEEEEPLIIKAYGKGNETRYISHSCEPNCRIHMVVLDRAASWYHHPCFLASRKIFAGEELSFDYFGDKRNDLKKCLAYFPHCLCQSAKCRYPKSTMKQLKMGVVEENGKEKEGTGVRSKIAESDGSTVDARDSSVKRMPITTADVESALQEMGRGCRQRRPSRMMEEDGENASLVFSSSRKRRMSNGKKREGGMNGDEKEFDDYRKTDSGSAQKKRGRPRKIKVEDVKDALRKVNQKTGRKKARMVEVDGQGTVEEEERREEVIERNEEEEEEENEKENAAPVGSGVMYPDIMRGRSEERDDDAGENAGPSMRG</sequence>
<keyword evidence="4" id="KW-0808">Transferase</keyword>
<feature type="non-terminal residue" evidence="10">
    <location>
        <position position="1"/>
    </location>
</feature>
<evidence type="ECO:0000256" key="4">
    <source>
        <dbReference type="ARBA" id="ARBA00022679"/>
    </source>
</evidence>
<dbReference type="InterPro" id="IPR050973">
    <property type="entry name" value="H3K9_Histone-Lys_N-MTase"/>
</dbReference>
<keyword evidence="6" id="KW-0479">Metal-binding</keyword>
<keyword evidence="7" id="KW-0862">Zinc</keyword>
<dbReference type="GO" id="GO:0046872">
    <property type="term" value="F:metal ion binding"/>
    <property type="evidence" value="ECO:0007669"/>
    <property type="project" value="UniProtKB-KW"/>
</dbReference>